<dbReference type="Proteomes" id="UP000032680">
    <property type="component" value="Unassembled WGS sequence"/>
</dbReference>
<evidence type="ECO:0000313" key="7">
    <source>
        <dbReference type="Proteomes" id="UP000032680"/>
    </source>
</evidence>
<dbReference type="GO" id="GO:0003677">
    <property type="term" value="F:DNA binding"/>
    <property type="evidence" value="ECO:0007669"/>
    <property type="project" value="UniProtKB-KW"/>
</dbReference>
<feature type="domain" description="HTH lysR-type" evidence="5">
    <location>
        <begin position="1"/>
        <end position="58"/>
    </location>
</feature>
<organism evidence="6 7">
    <name type="scientific">Acidisphaera rubrifaciens HS-AP3</name>
    <dbReference type="NCBI Taxonomy" id="1231350"/>
    <lineage>
        <taxon>Bacteria</taxon>
        <taxon>Pseudomonadati</taxon>
        <taxon>Pseudomonadota</taxon>
        <taxon>Alphaproteobacteria</taxon>
        <taxon>Acetobacterales</taxon>
        <taxon>Acetobacteraceae</taxon>
        <taxon>Acidisphaera</taxon>
    </lineage>
</organism>
<dbReference type="Gene3D" id="1.10.10.10">
    <property type="entry name" value="Winged helix-like DNA-binding domain superfamily/Winged helix DNA-binding domain"/>
    <property type="match status" value="1"/>
</dbReference>
<dbReference type="PANTHER" id="PTHR30346:SF28">
    <property type="entry name" value="HTH-TYPE TRANSCRIPTIONAL REGULATOR CYNR"/>
    <property type="match status" value="1"/>
</dbReference>
<dbReference type="PROSITE" id="PS50931">
    <property type="entry name" value="HTH_LYSR"/>
    <property type="match status" value="1"/>
</dbReference>
<dbReference type="OrthoDB" id="7260751at2"/>
<protein>
    <submittedName>
        <fullName evidence="6">Transcriptional regulator LysR</fullName>
    </submittedName>
</protein>
<dbReference type="SUPFAM" id="SSF53850">
    <property type="entry name" value="Periplasmic binding protein-like II"/>
    <property type="match status" value="1"/>
</dbReference>
<accession>A0A0D6P4W1</accession>
<dbReference type="Pfam" id="PF00126">
    <property type="entry name" value="HTH_1"/>
    <property type="match status" value="1"/>
</dbReference>
<comment type="caution">
    <text evidence="6">The sequence shown here is derived from an EMBL/GenBank/DDBJ whole genome shotgun (WGS) entry which is preliminary data.</text>
</comment>
<keyword evidence="7" id="KW-1185">Reference proteome</keyword>
<dbReference type="InterPro" id="IPR036390">
    <property type="entry name" value="WH_DNA-bd_sf"/>
</dbReference>
<proteinExistence type="inferred from homology"/>
<evidence type="ECO:0000256" key="2">
    <source>
        <dbReference type="ARBA" id="ARBA00023015"/>
    </source>
</evidence>
<keyword evidence="2" id="KW-0805">Transcription regulation</keyword>
<comment type="similarity">
    <text evidence="1">Belongs to the LysR transcriptional regulatory family.</text>
</comment>
<dbReference type="Gene3D" id="3.40.190.290">
    <property type="match status" value="1"/>
</dbReference>
<name>A0A0D6P4W1_9PROT</name>
<dbReference type="InterPro" id="IPR036388">
    <property type="entry name" value="WH-like_DNA-bd_sf"/>
</dbReference>
<evidence type="ECO:0000256" key="3">
    <source>
        <dbReference type="ARBA" id="ARBA00023125"/>
    </source>
</evidence>
<dbReference type="InterPro" id="IPR005119">
    <property type="entry name" value="LysR_subst-bd"/>
</dbReference>
<evidence type="ECO:0000256" key="4">
    <source>
        <dbReference type="ARBA" id="ARBA00023163"/>
    </source>
</evidence>
<gene>
    <name evidence="6" type="ORF">Asru_0088_04</name>
</gene>
<evidence type="ECO:0000259" key="5">
    <source>
        <dbReference type="PROSITE" id="PS50931"/>
    </source>
</evidence>
<evidence type="ECO:0000256" key="1">
    <source>
        <dbReference type="ARBA" id="ARBA00009437"/>
    </source>
</evidence>
<keyword evidence="3" id="KW-0238">DNA-binding</keyword>
<dbReference type="PANTHER" id="PTHR30346">
    <property type="entry name" value="TRANSCRIPTIONAL DUAL REGULATOR HCAR-RELATED"/>
    <property type="match status" value="1"/>
</dbReference>
<dbReference type="SUPFAM" id="SSF46785">
    <property type="entry name" value="Winged helix' DNA-binding domain"/>
    <property type="match status" value="1"/>
</dbReference>
<dbReference type="GO" id="GO:0003700">
    <property type="term" value="F:DNA-binding transcription factor activity"/>
    <property type="evidence" value="ECO:0007669"/>
    <property type="project" value="InterPro"/>
</dbReference>
<dbReference type="GO" id="GO:0032993">
    <property type="term" value="C:protein-DNA complex"/>
    <property type="evidence" value="ECO:0007669"/>
    <property type="project" value="TreeGrafter"/>
</dbReference>
<reference evidence="6 7" key="1">
    <citation type="submission" date="2012-11" db="EMBL/GenBank/DDBJ databases">
        <title>Whole genome sequence of Acidisphaera rubrifaciens HS-AP3.</title>
        <authorList>
            <person name="Azuma Y."/>
            <person name="Higashiura N."/>
            <person name="Hirakawa H."/>
            <person name="Matsushita K."/>
        </authorList>
    </citation>
    <scope>NUCLEOTIDE SEQUENCE [LARGE SCALE GENOMIC DNA]</scope>
    <source>
        <strain evidence="6 7">HS-AP3</strain>
    </source>
</reference>
<evidence type="ECO:0000313" key="6">
    <source>
        <dbReference type="EMBL" id="GAN76381.1"/>
    </source>
</evidence>
<dbReference type="Pfam" id="PF03466">
    <property type="entry name" value="LysR_substrate"/>
    <property type="match status" value="1"/>
</dbReference>
<keyword evidence="4" id="KW-0804">Transcription</keyword>
<dbReference type="CDD" id="cd05466">
    <property type="entry name" value="PBP2_LTTR_substrate"/>
    <property type="match status" value="1"/>
</dbReference>
<dbReference type="InterPro" id="IPR000847">
    <property type="entry name" value="LysR_HTH_N"/>
</dbReference>
<sequence length="310" mass="33988">MELKEIRYFLALSTTLNFTKAAEACNVSQPALTRAIQKMEEELGGLLFSRERGNTHLTQLGRLIEPHLAEVAARAGEAKRTASRFLKLEKASLALGVMCTISPVQFVGFMARFRASNPGIDVTILEATPNRLCDLLEKGELDVALMARPDGFPEPLRASELYPERFVVACSAGHRFATKRSVNMAELDGEFYLSRINCEFYEFLTDRCREQGVGLVYSYQSEREDWILTMVAAGLGICFLPENTAIFPGVVGCPVVSPSVTRSVCVVTVAGRRSSPPLKAFLTAVRRYPWQRSAIAGDPGDLGAGDRSAA</sequence>
<dbReference type="EMBL" id="BANB01000088">
    <property type="protein sequence ID" value="GAN76381.1"/>
    <property type="molecule type" value="Genomic_DNA"/>
</dbReference>
<dbReference type="RefSeq" id="WP_048860185.1">
    <property type="nucleotide sequence ID" value="NZ_BANB01000088.1"/>
</dbReference>
<dbReference type="PRINTS" id="PR00039">
    <property type="entry name" value="HTHLYSR"/>
</dbReference>
<dbReference type="AlphaFoldDB" id="A0A0D6P4W1"/>